<evidence type="ECO:0000313" key="13">
    <source>
        <dbReference type="Proteomes" id="UP001152604"/>
    </source>
</evidence>
<dbReference type="InterPro" id="IPR006657">
    <property type="entry name" value="MoPterin_dinucl-bd_dom"/>
</dbReference>
<dbReference type="InterPro" id="IPR027467">
    <property type="entry name" value="MopterinOxRdtase_cofactor_BS"/>
</dbReference>
<evidence type="ECO:0000256" key="3">
    <source>
        <dbReference type="ARBA" id="ARBA00008747"/>
    </source>
</evidence>
<evidence type="ECO:0000256" key="8">
    <source>
        <dbReference type="ARBA" id="ARBA00023004"/>
    </source>
</evidence>
<dbReference type="InterPro" id="IPR006963">
    <property type="entry name" value="Mopterin_OxRdtase_4Fe-4S_dom"/>
</dbReference>
<keyword evidence="13" id="KW-1185">Reference proteome</keyword>
<dbReference type="GO" id="GO:0016491">
    <property type="term" value="F:oxidoreductase activity"/>
    <property type="evidence" value="ECO:0007669"/>
    <property type="project" value="UniProtKB-KW"/>
</dbReference>
<dbReference type="EMBL" id="CAKXZS010000011">
    <property type="protein sequence ID" value="CAH2397539.1"/>
    <property type="molecule type" value="Genomic_DNA"/>
</dbReference>
<dbReference type="Pfam" id="PF04324">
    <property type="entry name" value="Fer2_BFD"/>
    <property type="match status" value="1"/>
</dbReference>
<keyword evidence="6" id="KW-0479">Metal-binding</keyword>
<dbReference type="PANTHER" id="PTHR43105">
    <property type="entry name" value="RESPIRATORY NITRATE REDUCTASE"/>
    <property type="match status" value="1"/>
</dbReference>
<dbReference type="CDD" id="cd02791">
    <property type="entry name" value="MopB_CT_Nitrate-R-NapA-like"/>
    <property type="match status" value="1"/>
</dbReference>
<dbReference type="Gene3D" id="3.40.50.740">
    <property type="match status" value="1"/>
</dbReference>
<evidence type="ECO:0000256" key="7">
    <source>
        <dbReference type="ARBA" id="ARBA00023002"/>
    </source>
</evidence>
<dbReference type="SMART" id="SM00926">
    <property type="entry name" value="Molybdop_Fe4S4"/>
    <property type="match status" value="1"/>
</dbReference>
<keyword evidence="7 12" id="KW-0560">Oxidoreductase</keyword>
<evidence type="ECO:0000256" key="10">
    <source>
        <dbReference type="ARBA" id="ARBA00023063"/>
    </source>
</evidence>
<dbReference type="Gene3D" id="3.40.228.10">
    <property type="entry name" value="Dimethylsulfoxide Reductase, domain 2"/>
    <property type="match status" value="1"/>
</dbReference>
<evidence type="ECO:0000256" key="4">
    <source>
        <dbReference type="ARBA" id="ARBA00022485"/>
    </source>
</evidence>
<evidence type="ECO:0000259" key="11">
    <source>
        <dbReference type="PROSITE" id="PS51669"/>
    </source>
</evidence>
<comment type="caution">
    <text evidence="12">The sequence shown here is derived from an EMBL/GenBank/DDBJ whole genome shotgun (WGS) entry which is preliminary data.</text>
</comment>
<reference evidence="12" key="1">
    <citation type="submission" date="2022-03" db="EMBL/GenBank/DDBJ databases">
        <authorList>
            <person name="Brunel B."/>
        </authorList>
    </citation>
    <scope>NUCLEOTIDE SEQUENCE</scope>
    <source>
        <strain evidence="12">STM4922sample</strain>
    </source>
</reference>
<dbReference type="Pfam" id="PF00384">
    <property type="entry name" value="Molybdopterin"/>
    <property type="match status" value="1"/>
</dbReference>
<comment type="cofactor">
    <cofactor evidence="2">
        <name>[4Fe-4S] cluster</name>
        <dbReference type="ChEBI" id="CHEBI:49883"/>
    </cofactor>
</comment>
<organism evidence="12 13">
    <name type="scientific">Mesorhizobium ventifaucium</name>
    <dbReference type="NCBI Taxonomy" id="666020"/>
    <lineage>
        <taxon>Bacteria</taxon>
        <taxon>Pseudomonadati</taxon>
        <taxon>Pseudomonadota</taxon>
        <taxon>Alphaproteobacteria</taxon>
        <taxon>Hyphomicrobiales</taxon>
        <taxon>Phyllobacteriaceae</taxon>
        <taxon>Mesorhizobium</taxon>
    </lineage>
</organism>
<comment type="similarity">
    <text evidence="3">Belongs to the prokaryotic molybdopterin-containing oxidoreductase family. NasA/NapA/NarB subfamily.</text>
</comment>
<keyword evidence="10" id="KW-0534">Nitrate assimilation</keyword>
<evidence type="ECO:0000256" key="2">
    <source>
        <dbReference type="ARBA" id="ARBA00001966"/>
    </source>
</evidence>
<dbReference type="PROSITE" id="PS00551">
    <property type="entry name" value="MOLYBDOPTERIN_PROK_1"/>
    <property type="match status" value="1"/>
</dbReference>
<dbReference type="InterPro" id="IPR041854">
    <property type="entry name" value="BFD-like_2Fe2S-bd_dom_sf"/>
</dbReference>
<dbReference type="PROSITE" id="PS51669">
    <property type="entry name" value="4FE4S_MOW_BIS_MGD"/>
    <property type="match status" value="1"/>
</dbReference>
<evidence type="ECO:0000313" key="12">
    <source>
        <dbReference type="EMBL" id="CAH2397539.1"/>
    </source>
</evidence>
<dbReference type="InterPro" id="IPR007419">
    <property type="entry name" value="BFD-like_2Fe2S-bd_dom"/>
</dbReference>
<gene>
    <name evidence="12" type="primary">nasA</name>
    <name evidence="12" type="ORF">MES4922_190274</name>
</gene>
<proteinExistence type="inferred from homology"/>
<evidence type="ECO:0000256" key="9">
    <source>
        <dbReference type="ARBA" id="ARBA00023014"/>
    </source>
</evidence>
<dbReference type="InterPro" id="IPR050123">
    <property type="entry name" value="Prok_molybdopt-oxidoreductase"/>
</dbReference>
<dbReference type="Gene3D" id="1.10.10.1100">
    <property type="entry name" value="BFD-like [2Fe-2S]-binding domain"/>
    <property type="match status" value="1"/>
</dbReference>
<dbReference type="RefSeq" id="WP_254024248.1">
    <property type="nucleotide sequence ID" value="NZ_CAKXZS010000011.1"/>
</dbReference>
<keyword evidence="9" id="KW-0411">Iron-sulfur</keyword>
<accession>A0ABN8JIM9</accession>
<comment type="cofactor">
    <cofactor evidence="1">
        <name>Mo-bis(molybdopterin guanine dinucleotide)</name>
        <dbReference type="ChEBI" id="CHEBI:60539"/>
    </cofactor>
</comment>
<dbReference type="InterPro" id="IPR009010">
    <property type="entry name" value="Asp_de-COase-like_dom_sf"/>
</dbReference>
<feature type="domain" description="4Fe-4S Mo/W bis-MGD-type" evidence="11">
    <location>
        <begin position="6"/>
        <end position="62"/>
    </location>
</feature>
<dbReference type="EC" id="1.7.-.-" evidence="12"/>
<dbReference type="SUPFAM" id="SSF50692">
    <property type="entry name" value="ADC-like"/>
    <property type="match status" value="1"/>
</dbReference>
<dbReference type="PIRSF" id="PIRSF036643">
    <property type="entry name" value="FDH_alpha"/>
    <property type="match status" value="1"/>
</dbReference>
<dbReference type="Pfam" id="PF04879">
    <property type="entry name" value="Molybdop_Fe4S4"/>
    <property type="match status" value="1"/>
</dbReference>
<dbReference type="InterPro" id="IPR041957">
    <property type="entry name" value="CT_Nitrate-R-NapA-like"/>
</dbReference>
<keyword evidence="5" id="KW-0500">Molybdenum</keyword>
<dbReference type="Proteomes" id="UP001152604">
    <property type="component" value="Unassembled WGS sequence"/>
</dbReference>
<keyword evidence="4" id="KW-0004">4Fe-4S</keyword>
<name>A0ABN8JIM9_9HYPH</name>
<sequence length="945" mass="101076">MKIDEAREVRTTCPYCGVGCGVLAKVAADGQTAVRGDPDHPANFGRLCSKGSALAETIDLDGRLLYPEIHGRRTDWDEALDLVASTFSRTIAEHGRDAVAFYVSGQLLTEDYYVANKLMKGFIGSANIDTNSRLCMASSVAGHRRAFGSDTVPGSYEDLELADLIVLVGSNLAWCHPVLYQRIAAAREKRPDMKVVLVDPRRTMTADIADMHLAIAPDGDVALFTGLLAYLGQHNALDRTYITAHTSGFGQALFAASALDLAGVAAATGLGEDELVRFYSLFAATAKTVTVYSQGVNQSSSGTDKVNAIINCHLATGRIGKPGAGPFSVTGQPNAMGGREVGGLANMLAAHMEIENPEHRDRVQRFWSAPTVAENPGLKAVEMFQAVADGRIKALWIMATNPVDSMPDADAVEAAIKACPFVVVSDVLAKTDTVRHAHVRLPAAAWGEKDGSVTNSERRISRQRAFLPVPGEARADWWIVDEVAKRMGFAEAFSHPSPAEIFAEHAALSAFENDGARDFDIGAYAGVDAEDYDALVPFQWPAPSPGTPLWPAGHLPLKGGDRMSPPISPIADVAEKALQGKLPISPLEGEMAGRPEGGAWRRPEVKSSRFFASGGFYTPDRKARFIAIRPTIETRTSPDHPLVLNTGRVRDHWHTMTRTGKSPRLSQHLAEPFAEIHPLDAQHFGIGDADIVSVSTADGEVLVRALVTARQRPGSVFVPMHWTDQFSARARVDALVAPITDAVSGQPASKHVAARVERFAAVAFGFAMLAERPASIDADYWSLARCTAGWRLELALKAGRDWPGFAASLFGADALGETLAYHDVAGGHYRFARFAGSRLTGALYLAPRPVAVSRSWAVEQLSADHADRRGRLAIVAGRPGGNSVDRGAVVCSCFGVGANQIAEAVRGGCVSVEAIGATLHAGTNCGSCRAEIRTIIEARRLHAAE</sequence>
<dbReference type="SUPFAM" id="SSF53706">
    <property type="entry name" value="Formate dehydrogenase/DMSO reductase, domains 1-3"/>
    <property type="match status" value="1"/>
</dbReference>
<dbReference type="PANTHER" id="PTHR43105:SF9">
    <property type="entry name" value="NADPH-FE(3+) OXIDOREDUCTASE SUBUNIT ALPHA"/>
    <property type="match status" value="1"/>
</dbReference>
<evidence type="ECO:0000256" key="5">
    <source>
        <dbReference type="ARBA" id="ARBA00022505"/>
    </source>
</evidence>
<evidence type="ECO:0000256" key="6">
    <source>
        <dbReference type="ARBA" id="ARBA00022723"/>
    </source>
</evidence>
<dbReference type="Pfam" id="PF01568">
    <property type="entry name" value="Molydop_binding"/>
    <property type="match status" value="1"/>
</dbReference>
<dbReference type="Gene3D" id="2.20.25.90">
    <property type="entry name" value="ADC-like domains"/>
    <property type="match status" value="1"/>
</dbReference>
<keyword evidence="8" id="KW-0408">Iron</keyword>
<dbReference type="CDD" id="cd02754">
    <property type="entry name" value="MopB_Nitrate-R-NapA-like"/>
    <property type="match status" value="1"/>
</dbReference>
<protein>
    <submittedName>
        <fullName evidence="12">Nitrate reductase</fullName>
        <ecNumber evidence="12">1.7.-.-</ecNumber>
    </submittedName>
</protein>
<evidence type="ECO:0000256" key="1">
    <source>
        <dbReference type="ARBA" id="ARBA00001942"/>
    </source>
</evidence>
<dbReference type="InterPro" id="IPR006656">
    <property type="entry name" value="Mopterin_OxRdtase"/>
</dbReference>
<dbReference type="Gene3D" id="2.40.40.20">
    <property type="match status" value="1"/>
</dbReference>